<feature type="domain" description="Phytocyanin" evidence="4">
    <location>
        <begin position="82"/>
        <end position="188"/>
    </location>
</feature>
<evidence type="ECO:0000256" key="1">
    <source>
        <dbReference type="ARBA" id="ARBA00022723"/>
    </source>
</evidence>
<dbReference type="PANTHER" id="PTHR33021:SF350">
    <property type="entry name" value="UCLACYANIN-2"/>
    <property type="match status" value="1"/>
</dbReference>
<dbReference type="AlphaFoldDB" id="A0A176W8V5"/>
<dbReference type="PANTHER" id="PTHR33021">
    <property type="entry name" value="BLUE COPPER PROTEIN"/>
    <property type="match status" value="1"/>
</dbReference>
<keyword evidence="6" id="KW-1185">Reference proteome</keyword>
<keyword evidence="3" id="KW-1133">Transmembrane helix</keyword>
<keyword evidence="3" id="KW-0812">Transmembrane</keyword>
<sequence>MQWRVLTAARLIRHAGESSVDSAEFKRFLTRSPRVRVSSVGSTFWCSQLHLEMARLGSGSAIVISLVVLSSIAFWSLPAEATDYNVGGGDGTWQVPAANGPDYQTWASSNTYTTGDRLMFRYDRTQHSVLRVTPQAYDSCNFTSPLETYEHDDAVLDVELEDAQMYYFICGVSGHCQAGQKFNVEVTKAAAAALTYSIPMIIAVISFTSYLMIL</sequence>
<keyword evidence="1" id="KW-0479">Metal-binding</keyword>
<feature type="transmembrane region" description="Helical" evidence="3">
    <location>
        <begin position="189"/>
        <end position="213"/>
    </location>
</feature>
<accession>A0A176W8V5</accession>
<keyword evidence="3" id="KW-0472">Membrane</keyword>
<protein>
    <recommendedName>
        <fullName evidence="4">Phytocyanin domain-containing protein</fullName>
    </recommendedName>
</protein>
<dbReference type="Proteomes" id="UP000077202">
    <property type="component" value="Unassembled WGS sequence"/>
</dbReference>
<dbReference type="PROSITE" id="PS51485">
    <property type="entry name" value="PHYTOCYANIN"/>
    <property type="match status" value="1"/>
</dbReference>
<keyword evidence="2" id="KW-0325">Glycoprotein</keyword>
<evidence type="ECO:0000313" key="6">
    <source>
        <dbReference type="Proteomes" id="UP000077202"/>
    </source>
</evidence>
<dbReference type="CDD" id="cd04216">
    <property type="entry name" value="Phytocyanin"/>
    <property type="match status" value="1"/>
</dbReference>
<dbReference type="InterPro" id="IPR039391">
    <property type="entry name" value="Phytocyanin-like"/>
</dbReference>
<dbReference type="SUPFAM" id="SSF49503">
    <property type="entry name" value="Cupredoxins"/>
    <property type="match status" value="1"/>
</dbReference>
<dbReference type="GO" id="GO:0009055">
    <property type="term" value="F:electron transfer activity"/>
    <property type="evidence" value="ECO:0007669"/>
    <property type="project" value="InterPro"/>
</dbReference>
<feature type="transmembrane region" description="Helical" evidence="3">
    <location>
        <begin position="56"/>
        <end position="77"/>
    </location>
</feature>
<name>A0A176W8V5_MARPO</name>
<dbReference type="InterPro" id="IPR008972">
    <property type="entry name" value="Cupredoxin"/>
</dbReference>
<dbReference type="Pfam" id="PF02298">
    <property type="entry name" value="Cu_bind_like"/>
    <property type="match status" value="1"/>
</dbReference>
<reference evidence="5" key="1">
    <citation type="submission" date="2016-03" db="EMBL/GenBank/DDBJ databases">
        <title>Mechanisms controlling the formation of the plant cell surface in tip-growing cells are functionally conserved among land plants.</title>
        <authorList>
            <person name="Honkanen S."/>
            <person name="Jones V.A."/>
            <person name="Morieri G."/>
            <person name="Champion C."/>
            <person name="Hetherington A.J."/>
            <person name="Kelly S."/>
            <person name="Saint-Marcoux D."/>
            <person name="Proust H."/>
            <person name="Prescott H."/>
            <person name="Dolan L."/>
        </authorList>
    </citation>
    <scope>NUCLEOTIDE SEQUENCE [LARGE SCALE GENOMIC DNA]</scope>
    <source>
        <tissue evidence="5">Whole gametophyte</tissue>
    </source>
</reference>
<dbReference type="Gene3D" id="2.60.40.420">
    <property type="entry name" value="Cupredoxins - blue copper proteins"/>
    <property type="match status" value="1"/>
</dbReference>
<comment type="caution">
    <text evidence="5">The sequence shown here is derived from an EMBL/GenBank/DDBJ whole genome shotgun (WGS) entry which is preliminary data.</text>
</comment>
<dbReference type="InterPro" id="IPR003245">
    <property type="entry name" value="Phytocyanin_dom"/>
</dbReference>
<evidence type="ECO:0000313" key="5">
    <source>
        <dbReference type="EMBL" id="OAE28832.1"/>
    </source>
</evidence>
<dbReference type="EMBL" id="LVLJ01001645">
    <property type="protein sequence ID" value="OAE28832.1"/>
    <property type="molecule type" value="Genomic_DNA"/>
</dbReference>
<dbReference type="GO" id="GO:0005886">
    <property type="term" value="C:plasma membrane"/>
    <property type="evidence" value="ECO:0007669"/>
    <property type="project" value="TreeGrafter"/>
</dbReference>
<dbReference type="GO" id="GO:0046872">
    <property type="term" value="F:metal ion binding"/>
    <property type="evidence" value="ECO:0007669"/>
    <property type="project" value="UniProtKB-KW"/>
</dbReference>
<evidence type="ECO:0000256" key="3">
    <source>
        <dbReference type="SAM" id="Phobius"/>
    </source>
</evidence>
<gene>
    <name evidence="5" type="ORF">AXG93_684s1110</name>
</gene>
<proteinExistence type="predicted"/>
<organism evidence="5 6">
    <name type="scientific">Marchantia polymorpha subsp. ruderalis</name>
    <dbReference type="NCBI Taxonomy" id="1480154"/>
    <lineage>
        <taxon>Eukaryota</taxon>
        <taxon>Viridiplantae</taxon>
        <taxon>Streptophyta</taxon>
        <taxon>Embryophyta</taxon>
        <taxon>Marchantiophyta</taxon>
        <taxon>Marchantiopsida</taxon>
        <taxon>Marchantiidae</taxon>
        <taxon>Marchantiales</taxon>
        <taxon>Marchantiaceae</taxon>
        <taxon>Marchantia</taxon>
    </lineage>
</organism>
<evidence type="ECO:0000256" key="2">
    <source>
        <dbReference type="ARBA" id="ARBA00023180"/>
    </source>
</evidence>
<dbReference type="FunFam" id="2.60.40.420:FF:000003">
    <property type="entry name" value="Blue copper"/>
    <property type="match status" value="1"/>
</dbReference>
<evidence type="ECO:0000259" key="4">
    <source>
        <dbReference type="PROSITE" id="PS51485"/>
    </source>
</evidence>